<dbReference type="Proteomes" id="UP000467132">
    <property type="component" value="Unassembled WGS sequence"/>
</dbReference>
<feature type="transmembrane region" description="Helical" evidence="7">
    <location>
        <begin position="26"/>
        <end position="45"/>
    </location>
</feature>
<dbReference type="Pfam" id="PF02687">
    <property type="entry name" value="FtsX"/>
    <property type="match status" value="2"/>
</dbReference>
<feature type="transmembrane region" description="Helical" evidence="7">
    <location>
        <begin position="338"/>
        <end position="355"/>
    </location>
</feature>
<evidence type="ECO:0000313" key="10">
    <source>
        <dbReference type="Proteomes" id="UP000467132"/>
    </source>
</evidence>
<evidence type="ECO:0000256" key="1">
    <source>
        <dbReference type="ARBA" id="ARBA00004651"/>
    </source>
</evidence>
<keyword evidence="5 7" id="KW-0472">Membrane</keyword>
<dbReference type="PANTHER" id="PTHR30572:SF4">
    <property type="entry name" value="ABC TRANSPORTER PERMEASE YTRF"/>
    <property type="match status" value="1"/>
</dbReference>
<comment type="similarity">
    <text evidence="6">Belongs to the ABC-4 integral membrane protein family.</text>
</comment>
<evidence type="ECO:0000256" key="5">
    <source>
        <dbReference type="ARBA" id="ARBA00023136"/>
    </source>
</evidence>
<feature type="transmembrane region" description="Helical" evidence="7">
    <location>
        <begin position="306"/>
        <end position="326"/>
    </location>
</feature>
<keyword evidence="10" id="KW-1185">Reference proteome</keyword>
<feature type="transmembrane region" description="Helical" evidence="7">
    <location>
        <begin position="764"/>
        <end position="786"/>
    </location>
</feature>
<keyword evidence="3 7" id="KW-0812">Transmembrane</keyword>
<proteinExistence type="inferred from homology"/>
<evidence type="ECO:0000256" key="7">
    <source>
        <dbReference type="SAM" id="Phobius"/>
    </source>
</evidence>
<dbReference type="GO" id="GO:0022857">
    <property type="term" value="F:transmembrane transporter activity"/>
    <property type="evidence" value="ECO:0007669"/>
    <property type="project" value="TreeGrafter"/>
</dbReference>
<organism evidence="9 10">
    <name type="scientific">Senegalia massiliensis</name>
    <dbReference type="NCBI Taxonomy" id="1720316"/>
    <lineage>
        <taxon>Bacteria</taxon>
        <taxon>Bacillati</taxon>
        <taxon>Bacillota</taxon>
        <taxon>Clostridia</taxon>
        <taxon>Eubacteriales</taxon>
        <taxon>Clostridiaceae</taxon>
        <taxon>Senegalia</taxon>
    </lineage>
</organism>
<reference evidence="9 10" key="1">
    <citation type="submission" date="2018-08" db="EMBL/GenBank/DDBJ databases">
        <title>Murine metabolic-syndrome-specific gut microbial biobank.</title>
        <authorList>
            <person name="Liu C."/>
        </authorList>
    </citation>
    <scope>NUCLEOTIDE SEQUENCE [LARGE SCALE GENOMIC DNA]</scope>
    <source>
        <strain evidence="9 10">583</strain>
    </source>
</reference>
<protein>
    <submittedName>
        <fullName evidence="9">ABC transporter permease</fullName>
    </submittedName>
</protein>
<dbReference type="InterPro" id="IPR050250">
    <property type="entry name" value="Macrolide_Exporter_MacB"/>
</dbReference>
<dbReference type="AlphaFoldDB" id="A0A845QZG2"/>
<dbReference type="EMBL" id="QXXA01000014">
    <property type="protein sequence ID" value="NBI07701.1"/>
    <property type="molecule type" value="Genomic_DNA"/>
</dbReference>
<gene>
    <name evidence="9" type="ORF">D3Z33_12640</name>
</gene>
<feature type="transmembrane region" description="Helical" evidence="7">
    <location>
        <begin position="250"/>
        <end position="277"/>
    </location>
</feature>
<evidence type="ECO:0000313" key="9">
    <source>
        <dbReference type="EMBL" id="NBI07701.1"/>
    </source>
</evidence>
<feature type="domain" description="ABC3 transporter permease C-terminal" evidence="8">
    <location>
        <begin position="254"/>
        <end position="353"/>
    </location>
</feature>
<dbReference type="InterPro" id="IPR003838">
    <property type="entry name" value="ABC3_permease_C"/>
</dbReference>
<dbReference type="GO" id="GO:0005886">
    <property type="term" value="C:plasma membrane"/>
    <property type="evidence" value="ECO:0007669"/>
    <property type="project" value="UniProtKB-SubCell"/>
</dbReference>
<sequence length="800" mass="90824">MIANNNRKVIQKLASRSVKFNRTRNVFILITIILSVSLLGVMSLFQSAREQKTKKQLDTVQHVIYENVNEEQIEKLKASDEIDFLTLGKSVSSFKMENKMIHPVYFEKDTKSIKTKTIAEGNYPEKFNEVVVDRPILELFPDAENIGDSIKIKFLDGKEEEFVISGFYEEGNENSSINSILFSKAYSEKGEQMKDEPYIVFCKIKNASIMSEGEFLDSLRRIGKDAGIERKDINPNNFFANSLTLSKQDALVIIVVSLGILLVSILVVYSIFYISVLDNIQRFGQLRTIGTSEKQIKAMVRREGTIMFLMGTPIGLLISWIISYWLIPEGWSFKHTSILSLIIAIAEFITIIISVQKPAKVASSISPVEASRFAGFEGKGLKETKELHRKLSPFSMARISIGRNRNKSFLTLVSLGIGGALFIMSTTMIVSTSLEEYSRQGMYELGEYIISFDYNTVQTIDKGITGVQLKNPMNEELVKKIKSIPEVDDIIEFNRTSVKYDYKDVVNKGDYFSAFKREDIDIINKTLVEGTFDYNRMIENDEILVAHNKVAEEIYGWKFDMGDKVKFRYFDGNKEIEKTFKVIGSIDKSSNVTYNSGWFILPIEKLEQLFPGINTIDTLVISVNNFEKEGDKVEKKLSNIIEESPLLEMGTLKQNLIEDKQSFDLINKVIIGLSGFIILFSLINLVNTIITNIIARQKEFAMLQSIGLSHKQLIRMIQFEGLGLSFGNLIITLIFGTALGYGLIRVLQHFGATYLHYHFPIGYLLIYIMIIVMVPIVVSSILVRLFQKESLVSRLRHGAH</sequence>
<dbReference type="OrthoDB" id="9793166at2"/>
<evidence type="ECO:0000259" key="8">
    <source>
        <dbReference type="Pfam" id="PF02687"/>
    </source>
</evidence>
<feature type="transmembrane region" description="Helical" evidence="7">
    <location>
        <begin position="669"/>
        <end position="695"/>
    </location>
</feature>
<comment type="caution">
    <text evidence="9">The sequence shown here is derived from an EMBL/GenBank/DDBJ whole genome shotgun (WGS) entry which is preliminary data.</text>
</comment>
<comment type="subcellular location">
    <subcellularLocation>
        <location evidence="1">Cell membrane</location>
        <topology evidence="1">Multi-pass membrane protein</topology>
    </subcellularLocation>
</comment>
<evidence type="ECO:0000256" key="4">
    <source>
        <dbReference type="ARBA" id="ARBA00022989"/>
    </source>
</evidence>
<evidence type="ECO:0000256" key="6">
    <source>
        <dbReference type="ARBA" id="ARBA00038076"/>
    </source>
</evidence>
<feature type="domain" description="ABC3 transporter permease C-terminal" evidence="8">
    <location>
        <begin position="673"/>
        <end position="785"/>
    </location>
</feature>
<feature type="transmembrane region" description="Helical" evidence="7">
    <location>
        <begin position="409"/>
        <end position="430"/>
    </location>
</feature>
<feature type="transmembrane region" description="Helical" evidence="7">
    <location>
        <begin position="721"/>
        <end position="744"/>
    </location>
</feature>
<dbReference type="RefSeq" id="WP_160198170.1">
    <property type="nucleotide sequence ID" value="NZ_QXXA01000014.1"/>
</dbReference>
<name>A0A845QZG2_9CLOT</name>
<evidence type="ECO:0000256" key="3">
    <source>
        <dbReference type="ARBA" id="ARBA00022692"/>
    </source>
</evidence>
<accession>A0A845QZG2</accession>
<dbReference type="PANTHER" id="PTHR30572">
    <property type="entry name" value="MEMBRANE COMPONENT OF TRANSPORTER-RELATED"/>
    <property type="match status" value="1"/>
</dbReference>
<keyword evidence="2" id="KW-1003">Cell membrane</keyword>
<evidence type="ECO:0000256" key="2">
    <source>
        <dbReference type="ARBA" id="ARBA00022475"/>
    </source>
</evidence>
<keyword evidence="4 7" id="KW-1133">Transmembrane helix</keyword>